<organism evidence="1 2">
    <name type="scientific">Cafeteria roenbergensis</name>
    <name type="common">Marine flagellate</name>
    <dbReference type="NCBI Taxonomy" id="33653"/>
    <lineage>
        <taxon>Eukaryota</taxon>
        <taxon>Sar</taxon>
        <taxon>Stramenopiles</taxon>
        <taxon>Bigyra</taxon>
        <taxon>Opalozoa</taxon>
        <taxon>Bicosoecida</taxon>
        <taxon>Cafeteriaceae</taxon>
        <taxon>Cafeteria</taxon>
    </lineage>
</organism>
<name>A0A5A8C4N0_CAFRO</name>
<dbReference type="Proteomes" id="UP000324907">
    <property type="component" value="Unassembled WGS sequence"/>
</dbReference>
<accession>A0A5A8C4N0</accession>
<comment type="caution">
    <text evidence="1">The sequence shown here is derived from an EMBL/GenBank/DDBJ whole genome shotgun (WGS) entry which is preliminary data.</text>
</comment>
<evidence type="ECO:0000313" key="2">
    <source>
        <dbReference type="Proteomes" id="UP000324907"/>
    </source>
</evidence>
<protein>
    <submittedName>
        <fullName evidence="1">Uncharacterized protein</fullName>
    </submittedName>
</protein>
<reference evidence="1 2" key="1">
    <citation type="submission" date="2019-07" db="EMBL/GenBank/DDBJ databases">
        <title>Genomes of Cafeteria roenbergensis.</title>
        <authorList>
            <person name="Fischer M.G."/>
            <person name="Hackl T."/>
            <person name="Roman M."/>
        </authorList>
    </citation>
    <scope>NUCLEOTIDE SEQUENCE [LARGE SCALE GENOMIC DNA]</scope>
    <source>
        <strain evidence="1 2">RCC970-E3</strain>
    </source>
</reference>
<evidence type="ECO:0000313" key="1">
    <source>
        <dbReference type="EMBL" id="KAA0147828.1"/>
    </source>
</evidence>
<proteinExistence type="predicted"/>
<dbReference type="AlphaFoldDB" id="A0A5A8C4N0"/>
<sequence length="287" mass="32899">MSYHDIVKELIKKRAKAETGVYNTRMKEIATERATKEKFRRQNKEAEIGEEMFEDGTYEPLGERISTSKARDGLRHLAQVLVSLIHKGGNQKEAVSVANQMKNLIKKHVLVLPSKGGKSLMLNKLSSQKQYMVIDLDDYMRTLCKRDMLERLSEARRTNSTLMEAIAYTECANVVLEHVKGQIKANKSLQVLFLTSCWAWAQQRKRDAVVMACPSKEFFEEILTAEEKRIKDNYGTDAEVLTAREGLRVSRQDFLESLPTDAEIAIYSSYDELEKMVRERLAIVKTL</sequence>
<dbReference type="EMBL" id="VLTL01000275">
    <property type="protein sequence ID" value="KAA0147828.1"/>
    <property type="molecule type" value="Genomic_DNA"/>
</dbReference>
<gene>
    <name evidence="1" type="ORF">FNF28_07519</name>
</gene>